<dbReference type="SUPFAM" id="SSF47203">
    <property type="entry name" value="Acyl-CoA dehydrogenase C-terminal domain-like"/>
    <property type="match status" value="1"/>
</dbReference>
<dbReference type="SUPFAM" id="SSF56645">
    <property type="entry name" value="Acyl-CoA dehydrogenase NM domain-like"/>
    <property type="match status" value="1"/>
</dbReference>
<dbReference type="Pfam" id="PF00441">
    <property type="entry name" value="Acyl-CoA_dh_1"/>
    <property type="match status" value="1"/>
</dbReference>
<accession>A0ABV2XCF1</accession>
<evidence type="ECO:0000259" key="6">
    <source>
        <dbReference type="Pfam" id="PF00441"/>
    </source>
</evidence>
<evidence type="ECO:0000256" key="3">
    <source>
        <dbReference type="ARBA" id="ARBA00022630"/>
    </source>
</evidence>
<dbReference type="PANTHER" id="PTHR48083:SF13">
    <property type="entry name" value="ACYL-COA DEHYDROGENASE FAMILY MEMBER 11"/>
    <property type="match status" value="1"/>
</dbReference>
<dbReference type="EMBL" id="JBEYBR010000041">
    <property type="protein sequence ID" value="MEU2123544.1"/>
    <property type="molecule type" value="Genomic_DNA"/>
</dbReference>
<sequence length="182" mass="20171">MDFTFDARTEELRVSLLHFMNHHVYPAAPVFRQQLATLDHRWAWDRAPIVADLRAEARRRGLWNQFLPGQHGAGLTNLQYAPSAEITGHSIHLAPALLNCAAADMEVLALFRDDGHAEMSFTDVRVPASKAIQVHSAAGLSQDFPLAAAYAGIRTLRFADGPDEVHTNALGKNELAQRRNAR</sequence>
<evidence type="ECO:0000313" key="8">
    <source>
        <dbReference type="Proteomes" id="UP001550535"/>
    </source>
</evidence>
<dbReference type="InterPro" id="IPR009075">
    <property type="entry name" value="AcylCo_DH/oxidase_C"/>
</dbReference>
<comment type="similarity">
    <text evidence="2">Belongs to the acyl-CoA dehydrogenase family.</text>
</comment>
<dbReference type="InterPro" id="IPR036250">
    <property type="entry name" value="AcylCo_DH-like_C"/>
</dbReference>
<evidence type="ECO:0000256" key="4">
    <source>
        <dbReference type="ARBA" id="ARBA00022827"/>
    </source>
</evidence>
<evidence type="ECO:0000256" key="1">
    <source>
        <dbReference type="ARBA" id="ARBA00001974"/>
    </source>
</evidence>
<keyword evidence="5" id="KW-0560">Oxidoreductase</keyword>
<organism evidence="7 8">
    <name type="scientific">Nocardia niwae</name>
    <dbReference type="NCBI Taxonomy" id="626084"/>
    <lineage>
        <taxon>Bacteria</taxon>
        <taxon>Bacillati</taxon>
        <taxon>Actinomycetota</taxon>
        <taxon>Actinomycetes</taxon>
        <taxon>Mycobacteriales</taxon>
        <taxon>Nocardiaceae</taxon>
        <taxon>Nocardia</taxon>
    </lineage>
</organism>
<dbReference type="InterPro" id="IPR009100">
    <property type="entry name" value="AcylCoA_DH/oxidase_NM_dom_sf"/>
</dbReference>
<evidence type="ECO:0000256" key="2">
    <source>
        <dbReference type="ARBA" id="ARBA00009347"/>
    </source>
</evidence>
<dbReference type="Gene3D" id="1.20.140.10">
    <property type="entry name" value="Butyryl-CoA Dehydrogenase, subunit A, domain 3"/>
    <property type="match status" value="1"/>
</dbReference>
<keyword evidence="4" id="KW-0274">FAD</keyword>
<dbReference type="Proteomes" id="UP001550535">
    <property type="component" value="Unassembled WGS sequence"/>
</dbReference>
<feature type="domain" description="Acyl-CoA dehydrogenase/oxidase C-terminal" evidence="6">
    <location>
        <begin position="128"/>
        <end position="173"/>
    </location>
</feature>
<keyword evidence="3" id="KW-0285">Flavoprotein</keyword>
<proteinExistence type="inferred from homology"/>
<comment type="cofactor">
    <cofactor evidence="1">
        <name>FAD</name>
        <dbReference type="ChEBI" id="CHEBI:57692"/>
    </cofactor>
</comment>
<dbReference type="InterPro" id="IPR037069">
    <property type="entry name" value="AcylCoA_DH/ox_N_sf"/>
</dbReference>
<dbReference type="Gene3D" id="1.10.540.10">
    <property type="entry name" value="Acyl-CoA dehydrogenase/oxidase, N-terminal domain"/>
    <property type="match status" value="1"/>
</dbReference>
<dbReference type="InterPro" id="IPR050741">
    <property type="entry name" value="Acyl-CoA_dehydrogenase"/>
</dbReference>
<dbReference type="RefSeq" id="WP_357808842.1">
    <property type="nucleotide sequence ID" value="NZ_JBEYBM010000023.1"/>
</dbReference>
<protein>
    <submittedName>
        <fullName evidence="7">Acyl-CoA dehydrogenase family protein</fullName>
    </submittedName>
</protein>
<reference evidence="7 8" key="1">
    <citation type="submission" date="2024-06" db="EMBL/GenBank/DDBJ databases">
        <title>The Natural Products Discovery Center: Release of the First 8490 Sequenced Strains for Exploring Actinobacteria Biosynthetic Diversity.</title>
        <authorList>
            <person name="Kalkreuter E."/>
            <person name="Kautsar S.A."/>
            <person name="Yang D."/>
            <person name="Bader C.D."/>
            <person name="Teijaro C.N."/>
            <person name="Fluegel L."/>
            <person name="Davis C.M."/>
            <person name="Simpson J.R."/>
            <person name="Lauterbach L."/>
            <person name="Steele A.D."/>
            <person name="Gui C."/>
            <person name="Meng S."/>
            <person name="Li G."/>
            <person name="Viehrig K."/>
            <person name="Ye F."/>
            <person name="Su P."/>
            <person name="Kiefer A.F."/>
            <person name="Nichols A."/>
            <person name="Cepeda A.J."/>
            <person name="Yan W."/>
            <person name="Fan B."/>
            <person name="Jiang Y."/>
            <person name="Adhikari A."/>
            <person name="Zheng C.-J."/>
            <person name="Schuster L."/>
            <person name="Cowan T.M."/>
            <person name="Smanski M.J."/>
            <person name="Chevrette M.G."/>
            <person name="De Carvalho L.P.S."/>
            <person name="Shen B."/>
        </authorList>
    </citation>
    <scope>NUCLEOTIDE SEQUENCE [LARGE SCALE GENOMIC DNA]</scope>
    <source>
        <strain evidence="7 8">NPDC019434</strain>
    </source>
</reference>
<keyword evidence="8" id="KW-1185">Reference proteome</keyword>
<dbReference type="PANTHER" id="PTHR48083">
    <property type="entry name" value="MEDIUM-CHAIN SPECIFIC ACYL-COA DEHYDROGENASE, MITOCHONDRIAL-RELATED"/>
    <property type="match status" value="1"/>
</dbReference>
<evidence type="ECO:0000313" key="7">
    <source>
        <dbReference type="EMBL" id="MEU2123544.1"/>
    </source>
</evidence>
<gene>
    <name evidence="7" type="ORF">ABZ507_17170</name>
</gene>
<name>A0ABV2XCF1_9NOCA</name>
<comment type="caution">
    <text evidence="7">The sequence shown here is derived from an EMBL/GenBank/DDBJ whole genome shotgun (WGS) entry which is preliminary data.</text>
</comment>
<evidence type="ECO:0000256" key="5">
    <source>
        <dbReference type="ARBA" id="ARBA00023002"/>
    </source>
</evidence>